<reference evidence="2" key="1">
    <citation type="journal article" date="2022" name="Microorganisms">
        <title>Beyond the ABCs#Discovery of Three New Plasmid Types in Rhodobacterales (RepQ, RepY, RepW).</title>
        <authorList>
            <person name="Freese H.M."/>
            <person name="Ringel V."/>
            <person name="Overmann J."/>
            <person name="Petersen J."/>
        </authorList>
    </citation>
    <scope>NUCLEOTIDE SEQUENCE [LARGE SCALE GENOMIC DNA]</scope>
    <source>
        <strain evidence="2">DSM 109990</strain>
        <plasmid evidence="2">pDSM109990_c</plasmid>
    </source>
</reference>
<dbReference type="Proteomes" id="UP000831019">
    <property type="component" value="Plasmid pDSM109990_c"/>
</dbReference>
<gene>
    <name evidence="1" type="ORF">DSM109990_03945</name>
</gene>
<accession>A0ABY3ZTV2</accession>
<geneLocation type="plasmid" evidence="1 2">
    <name>pDSM109990_c</name>
</geneLocation>
<proteinExistence type="predicted"/>
<sequence>MTSKNGVDFERVTARRIKAGGTELVGQPNDTQTAPVALFGVLAFAHYNLCEGGDIRPDTSGPCDDTLWRPVLAELVVRWHVLALFRMSAVSRSAHMGSNTLSNMEDFDRAGGDAGPQLFLQQLIGHGIVMLVDCDVVIEPRSALLPFGIDIGGFCRKVCTSTD</sequence>
<keyword evidence="2" id="KW-1185">Reference proteome</keyword>
<evidence type="ECO:0000313" key="1">
    <source>
        <dbReference type="EMBL" id="UOA17051.1"/>
    </source>
</evidence>
<evidence type="ECO:0008006" key="3">
    <source>
        <dbReference type="Google" id="ProtNLM"/>
    </source>
</evidence>
<organism evidence="1 2">
    <name type="scientific">Sulfitobacter dubius</name>
    <dbReference type="NCBI Taxonomy" id="218673"/>
    <lineage>
        <taxon>Bacteria</taxon>
        <taxon>Pseudomonadati</taxon>
        <taxon>Pseudomonadota</taxon>
        <taxon>Alphaproteobacteria</taxon>
        <taxon>Rhodobacterales</taxon>
        <taxon>Roseobacteraceae</taxon>
        <taxon>Sulfitobacter</taxon>
    </lineage>
</organism>
<evidence type="ECO:0000313" key="2">
    <source>
        <dbReference type="Proteomes" id="UP000831019"/>
    </source>
</evidence>
<protein>
    <recommendedName>
        <fullName evidence="3">Nucleotide-diphospho-sugar transferase domain-containing protein</fullName>
    </recommendedName>
</protein>
<dbReference type="EMBL" id="CP085147">
    <property type="protein sequence ID" value="UOA17051.1"/>
    <property type="molecule type" value="Genomic_DNA"/>
</dbReference>
<name>A0ABY3ZTV2_9RHOB</name>
<keyword evidence="1" id="KW-0614">Plasmid</keyword>